<dbReference type="FunFam" id="1.10.287.110:FF:000009">
    <property type="entry name" value="Auxilin-related protein 1"/>
    <property type="match status" value="1"/>
</dbReference>
<feature type="compositionally biased region" description="Basic and acidic residues" evidence="3">
    <location>
        <begin position="308"/>
        <end position="318"/>
    </location>
</feature>
<dbReference type="AlphaFoldDB" id="A0A835I2Q4"/>
<evidence type="ECO:0000313" key="4">
    <source>
        <dbReference type="EMBL" id="KAF9610216.1"/>
    </source>
</evidence>
<evidence type="ECO:0008006" key="6">
    <source>
        <dbReference type="Google" id="ProtNLM"/>
    </source>
</evidence>
<dbReference type="Gene3D" id="1.10.287.110">
    <property type="entry name" value="DnaJ domain"/>
    <property type="match status" value="1"/>
</dbReference>
<organism evidence="4 5">
    <name type="scientific">Coptis chinensis</name>
    <dbReference type="NCBI Taxonomy" id="261450"/>
    <lineage>
        <taxon>Eukaryota</taxon>
        <taxon>Viridiplantae</taxon>
        <taxon>Streptophyta</taxon>
        <taxon>Embryophyta</taxon>
        <taxon>Tracheophyta</taxon>
        <taxon>Spermatophyta</taxon>
        <taxon>Magnoliopsida</taxon>
        <taxon>Ranunculales</taxon>
        <taxon>Ranunculaceae</taxon>
        <taxon>Coptidoideae</taxon>
        <taxon>Coptis</taxon>
    </lineage>
</organism>
<dbReference type="EMBL" id="JADFTS010000004">
    <property type="protein sequence ID" value="KAF9610216.1"/>
    <property type="molecule type" value="Genomic_DNA"/>
</dbReference>
<evidence type="ECO:0000313" key="5">
    <source>
        <dbReference type="Proteomes" id="UP000631114"/>
    </source>
</evidence>
<dbReference type="PANTHER" id="PTHR23172:SF87">
    <property type="entry name" value="CHAPERONE DNAJ-DOMAIN SUPERFAMILY PROTEIN"/>
    <property type="match status" value="1"/>
</dbReference>
<feature type="coiled-coil region" evidence="2">
    <location>
        <begin position="142"/>
        <end position="169"/>
    </location>
</feature>
<sequence>MAECNGQLPDVANSHSLNVNANDGTKDGERLWDATTAQPACADVLRTSESDQKLQINPDGNGTYHEKAFVTVTDVSLRTQPSEVPPPARPPPKFTIKQGCSKSMASDLKPSKNYARHGVAIDRSPPFFDVEVDASLSAAASAAAMKEAMDKAQARLKSAKELMEKRKDGPQYRKNLWLNEGSKGKERREGGIAHDAYRVNEENSHENFGKTVDSKGFDREERHKAVQGAQVESDVDMKERFLSVSKEAIDKSHVECRLTQGSKKQEEVIGEWKAEEQFYELVKQDTTGKVLVASKQKISEKNSMPTRVYEREQNERNAAEVVEFNNREEHEKKLKECIEREENEKQKKEALQREEKERRQRETYEREEKEKKQKALEREEKERRLREVREREEIERKQKALELEANERRQKEACEREENEKKQKALEREENERRQREAHEREENEKKQQAFEREENERRQREVLAREARVREQNEKRIYEKKLNEIKQREENERRQKQAHEREENENRINEKKQKEAHQREETQRRQKEALYIEENEKRLEEAREREEKERKLNEAAEENDGKLKDAHEQEENVKVPNVSHEQDKGEKRLKNPCEQEVTEKVLPNGKCETLGDEKKLRKPQKQKETEMNEVSHRWERNEMKLKKASELEDIGNGHIEACEREEKDNEVSQDFHLCSNEEKNLKPETVVQENVEYVTKLKAANNAPMQVEVENSKAKALAEKNMRDYLAQREQTERNRLAETLDADVKRWSSGKQGNLRALLSTLQYILGPESGWQPVPLTDVITAAAAKKAYRKATLCVHPDKLQQRGATIQQKYVCEKVFDLLKEAWNKFNSEER</sequence>
<proteinExistence type="predicted"/>
<dbReference type="GO" id="GO:0031982">
    <property type="term" value="C:vesicle"/>
    <property type="evidence" value="ECO:0007669"/>
    <property type="project" value="TreeGrafter"/>
</dbReference>
<evidence type="ECO:0000256" key="1">
    <source>
        <dbReference type="ARBA" id="ARBA00023054"/>
    </source>
</evidence>
<gene>
    <name evidence="4" type="ORF">IFM89_021154</name>
</gene>
<dbReference type="GO" id="GO:0005737">
    <property type="term" value="C:cytoplasm"/>
    <property type="evidence" value="ECO:0007669"/>
    <property type="project" value="TreeGrafter"/>
</dbReference>
<feature type="compositionally biased region" description="Basic and acidic residues" evidence="3">
    <location>
        <begin position="610"/>
        <end position="638"/>
    </location>
</feature>
<protein>
    <recommendedName>
        <fullName evidence="6">J domain-containing protein</fullName>
    </recommendedName>
</protein>
<dbReference type="Proteomes" id="UP000631114">
    <property type="component" value="Unassembled WGS sequence"/>
</dbReference>
<name>A0A835I2Q4_9MAGN</name>
<keyword evidence="1 2" id="KW-0175">Coiled coil</keyword>
<accession>A0A835I2Q4</accession>
<feature type="compositionally biased region" description="Basic and acidic residues" evidence="3">
    <location>
        <begin position="325"/>
        <end position="574"/>
    </location>
</feature>
<dbReference type="SUPFAM" id="SSF46565">
    <property type="entry name" value="Chaperone J-domain"/>
    <property type="match status" value="1"/>
</dbReference>
<dbReference type="GO" id="GO:0072318">
    <property type="term" value="P:clathrin coat disassembly"/>
    <property type="evidence" value="ECO:0007669"/>
    <property type="project" value="TreeGrafter"/>
</dbReference>
<feature type="region of interest" description="Disordered" evidence="3">
    <location>
        <begin position="301"/>
        <end position="638"/>
    </location>
</feature>
<comment type="caution">
    <text evidence="4">The sequence shown here is derived from an EMBL/GenBank/DDBJ whole genome shotgun (WGS) entry which is preliminary data.</text>
</comment>
<dbReference type="InterPro" id="IPR036869">
    <property type="entry name" value="J_dom_sf"/>
</dbReference>
<feature type="region of interest" description="Disordered" evidence="3">
    <location>
        <begin position="78"/>
        <end position="105"/>
    </location>
</feature>
<dbReference type="GO" id="GO:0072583">
    <property type="term" value="P:clathrin-dependent endocytosis"/>
    <property type="evidence" value="ECO:0007669"/>
    <property type="project" value="TreeGrafter"/>
</dbReference>
<feature type="compositionally biased region" description="Basic and acidic residues" evidence="3">
    <location>
        <begin position="581"/>
        <end position="600"/>
    </location>
</feature>
<dbReference type="OrthoDB" id="1717591at2759"/>
<dbReference type="PANTHER" id="PTHR23172">
    <property type="entry name" value="AUXILIN/CYCLIN G-ASSOCIATED KINASE-RELATED"/>
    <property type="match status" value="1"/>
</dbReference>
<feature type="region of interest" description="Disordered" evidence="3">
    <location>
        <begin position="1"/>
        <end position="29"/>
    </location>
</feature>
<reference evidence="4 5" key="1">
    <citation type="submission" date="2020-10" db="EMBL/GenBank/DDBJ databases">
        <title>The Coptis chinensis genome and diversification of protoberbering-type alkaloids.</title>
        <authorList>
            <person name="Wang B."/>
            <person name="Shu S."/>
            <person name="Song C."/>
            <person name="Liu Y."/>
        </authorList>
    </citation>
    <scope>NUCLEOTIDE SEQUENCE [LARGE SCALE GENOMIC DNA]</scope>
    <source>
        <strain evidence="4">HL-2020</strain>
        <tissue evidence="4">Leaf</tissue>
    </source>
</reference>
<evidence type="ECO:0000256" key="2">
    <source>
        <dbReference type="SAM" id="Coils"/>
    </source>
</evidence>
<dbReference type="GO" id="GO:0030276">
    <property type="term" value="F:clathrin binding"/>
    <property type="evidence" value="ECO:0007669"/>
    <property type="project" value="TreeGrafter"/>
</dbReference>
<evidence type="ECO:0000256" key="3">
    <source>
        <dbReference type="SAM" id="MobiDB-lite"/>
    </source>
</evidence>
<feature type="compositionally biased region" description="Pro residues" evidence="3">
    <location>
        <begin position="83"/>
        <end position="93"/>
    </location>
</feature>
<keyword evidence="5" id="KW-1185">Reference proteome</keyword>
<feature type="compositionally biased region" description="Polar residues" evidence="3">
    <location>
        <begin position="13"/>
        <end position="23"/>
    </location>
</feature>